<dbReference type="InterPro" id="IPR016181">
    <property type="entry name" value="Acyl_CoA_acyltransferase"/>
</dbReference>
<sequence length="138" mass="15529">MRPATSDDVDHVVDLKSRVLRADLERLVGWDDGRSRARVLEHFSPRHTHMIVVGADTAGTITLRPEGDLVWPEMFYLDERFQGRGIGTIVLTEVLARITAPVRLQVLVGSAAQRLYERHGFVVDHDDGVDVWMCRPGS</sequence>
<dbReference type="Proteomes" id="UP000515708">
    <property type="component" value="Chromosome"/>
</dbReference>
<dbReference type="Gene3D" id="3.40.630.30">
    <property type="match status" value="1"/>
</dbReference>
<dbReference type="InterPro" id="IPR000182">
    <property type="entry name" value="GNAT_dom"/>
</dbReference>
<dbReference type="PROSITE" id="PS51186">
    <property type="entry name" value="GNAT"/>
    <property type="match status" value="1"/>
</dbReference>
<proteinExistence type="predicted"/>
<gene>
    <name evidence="2" type="ORF">FVO59_14415</name>
</gene>
<evidence type="ECO:0000259" key="1">
    <source>
        <dbReference type="PROSITE" id="PS51186"/>
    </source>
</evidence>
<dbReference type="GO" id="GO:0016747">
    <property type="term" value="F:acyltransferase activity, transferring groups other than amino-acyl groups"/>
    <property type="evidence" value="ECO:0007669"/>
    <property type="project" value="InterPro"/>
</dbReference>
<dbReference type="AlphaFoldDB" id="A0A7D7WIX3"/>
<evidence type="ECO:0000313" key="3">
    <source>
        <dbReference type="Proteomes" id="UP000515708"/>
    </source>
</evidence>
<name>A0A7D7WIX3_9MICO</name>
<organism evidence="2 3">
    <name type="scientific">Microbacterium esteraromaticum</name>
    <dbReference type="NCBI Taxonomy" id="57043"/>
    <lineage>
        <taxon>Bacteria</taxon>
        <taxon>Bacillati</taxon>
        <taxon>Actinomycetota</taxon>
        <taxon>Actinomycetes</taxon>
        <taxon>Micrococcales</taxon>
        <taxon>Microbacteriaceae</taxon>
        <taxon>Microbacterium</taxon>
    </lineage>
</organism>
<accession>A0A7D7WIX3</accession>
<reference evidence="2 3" key="1">
    <citation type="journal article" date="2020" name="Front. Microbiol.">
        <title>Design of Bacterial Strain-Specific qPCR Assays Using NGS Data and Publicly Available Resources and Its Application to Track Biocontrol Strains.</title>
        <authorList>
            <person name="Hernandez I."/>
            <person name="Sant C."/>
            <person name="Martinez R."/>
            <person name="Fernandez C."/>
        </authorList>
    </citation>
    <scope>NUCLEOTIDE SEQUENCE [LARGE SCALE GENOMIC DNA]</scope>
    <source>
        <strain evidence="2 3">B24</strain>
    </source>
</reference>
<dbReference type="SUPFAM" id="SSF55729">
    <property type="entry name" value="Acyl-CoA N-acyltransferases (Nat)"/>
    <property type="match status" value="1"/>
</dbReference>
<evidence type="ECO:0000313" key="2">
    <source>
        <dbReference type="EMBL" id="QMU98794.1"/>
    </source>
</evidence>
<dbReference type="EMBL" id="CP043732">
    <property type="protein sequence ID" value="QMU98794.1"/>
    <property type="molecule type" value="Genomic_DNA"/>
</dbReference>
<feature type="domain" description="N-acetyltransferase" evidence="1">
    <location>
        <begin position="1"/>
        <end position="138"/>
    </location>
</feature>
<keyword evidence="2" id="KW-0808">Transferase</keyword>
<protein>
    <submittedName>
        <fullName evidence="2">GNAT family N-acetyltransferase</fullName>
    </submittedName>
</protein>
<dbReference type="Pfam" id="PF13508">
    <property type="entry name" value="Acetyltransf_7"/>
    <property type="match status" value="1"/>
</dbReference>